<evidence type="ECO:0000313" key="15">
    <source>
        <dbReference type="EMBL" id="CAD1470329.1"/>
    </source>
</evidence>
<accession>A0A6V7GYG0</accession>
<dbReference type="EC" id="2.5.1.141" evidence="3"/>
<feature type="transmembrane region" description="Helical" evidence="14">
    <location>
        <begin position="608"/>
        <end position="626"/>
    </location>
</feature>
<evidence type="ECO:0000256" key="4">
    <source>
        <dbReference type="ARBA" id="ARBA00016335"/>
    </source>
</evidence>
<evidence type="ECO:0000256" key="10">
    <source>
        <dbReference type="ARBA" id="ARBA00023133"/>
    </source>
</evidence>
<evidence type="ECO:0000256" key="14">
    <source>
        <dbReference type="SAM" id="Phobius"/>
    </source>
</evidence>
<comment type="subcellular location">
    <subcellularLocation>
        <location evidence="1">Mitochondrion membrane</location>
        <topology evidence="1">Multi-pass membrane protein</topology>
    </subcellularLocation>
</comment>
<evidence type="ECO:0000256" key="8">
    <source>
        <dbReference type="ARBA" id="ARBA00022989"/>
    </source>
</evidence>
<evidence type="ECO:0000256" key="1">
    <source>
        <dbReference type="ARBA" id="ARBA00004225"/>
    </source>
</evidence>
<dbReference type="InterPro" id="IPR000537">
    <property type="entry name" value="UbiA_prenyltransferase"/>
</dbReference>
<sequence>MRGFSARMRHPSEVASICCRQYERASVPVVSAKQAIMSPRKGSASEIAAAPAAKIARCTGDRGTRCLAYSAVNEDAGQQPAASLDILRTSQPETDESESIFPPFFLSYTSDYGGGERRVVKRAKYHAVGQYETHDAREAELCEEERVVPMRKLDDRTRILEPAGDADRRDDHEQRVVVHQSLLRVQLLLHVDAVGGREEIVQQDEQIAFQVEGEIVQRRHHCPNDHRVNAQLNGNARSHPEHVVLGDHRHQNAKTPEGGEHRQAQLFRPPQSEDHVTDAASSVKRLPYTQKHRCLLDTKNVQNQKISPNFVRSPDHRKATQYADITNDEKQRNLYIKDEQEWQCIKLDSSKLRKHCFMLSKIRLTSLVIVTTMAGYALAPGPFDPFTFVACSVGTGLLSATANAINQFFEVPFDAQMSRTKNRVLVRGHLTPGHAAIFAAVSGLSGLSLLYSQVNGLTAFLGATNLVLYTLIYTPMKRISILNTWVVGAIPPLMGWASCVGDVVSPGAWIMSGLLYAWQFPHFNALSWNLRPDYSRAGYRMMAVTNPKLCRKTALRYTAALMGLCYLAPVFDVTKWWFALSTTPLNAYFLYLAWEFHKYSDSRSSRKLFRFSLIYLPALVILMLISKKQWYSNSNKQKDTIIDFEEKRSDIYAVLMKTIT</sequence>
<dbReference type="OrthoDB" id="5211at2759"/>
<dbReference type="HAMAP" id="MF_00154">
    <property type="entry name" value="CyoE_CtaB"/>
    <property type="match status" value="1"/>
</dbReference>
<protein>
    <recommendedName>
        <fullName evidence="4">Protoheme IX farnesyltransferase, mitochondrial</fullName>
        <ecNumber evidence="3">2.5.1.141</ecNumber>
    </recommendedName>
    <alternativeName>
        <fullName evidence="12">Heme O synthase</fullName>
    </alternativeName>
</protein>
<keyword evidence="6 14" id="KW-0812">Transmembrane</keyword>
<dbReference type="InterPro" id="IPR030470">
    <property type="entry name" value="UbiA_prenylTrfase_CS"/>
</dbReference>
<dbReference type="EMBL" id="CAJDYZ010003660">
    <property type="protein sequence ID" value="CAD1470329.1"/>
    <property type="molecule type" value="Genomic_DNA"/>
</dbReference>
<evidence type="ECO:0000256" key="9">
    <source>
        <dbReference type="ARBA" id="ARBA00023128"/>
    </source>
</evidence>
<dbReference type="CDD" id="cd13957">
    <property type="entry name" value="PT_UbiA_Cox10"/>
    <property type="match status" value="1"/>
</dbReference>
<keyword evidence="5" id="KW-0808">Transferase</keyword>
<keyword evidence="11 14" id="KW-0472">Membrane</keyword>
<evidence type="ECO:0000256" key="7">
    <source>
        <dbReference type="ARBA" id="ARBA00022946"/>
    </source>
</evidence>
<dbReference type="Proteomes" id="UP000752696">
    <property type="component" value="Unassembled WGS sequence"/>
</dbReference>
<dbReference type="PANTHER" id="PTHR43448">
    <property type="entry name" value="PROTOHEME IX FARNESYLTRANSFERASE, MITOCHONDRIAL"/>
    <property type="match status" value="1"/>
</dbReference>
<evidence type="ECO:0000256" key="11">
    <source>
        <dbReference type="ARBA" id="ARBA00023136"/>
    </source>
</evidence>
<proteinExistence type="inferred from homology"/>
<keyword evidence="16" id="KW-1185">Reference proteome</keyword>
<evidence type="ECO:0000256" key="12">
    <source>
        <dbReference type="ARBA" id="ARBA00030253"/>
    </source>
</evidence>
<evidence type="ECO:0000256" key="6">
    <source>
        <dbReference type="ARBA" id="ARBA00022692"/>
    </source>
</evidence>
<comment type="similarity">
    <text evidence="2">Belongs to the UbiA prenyltransferase family.</text>
</comment>
<keyword evidence="10" id="KW-0350">Heme biosynthesis</keyword>
<dbReference type="Pfam" id="PF01040">
    <property type="entry name" value="UbiA"/>
    <property type="match status" value="1"/>
</dbReference>
<organism evidence="15 16">
    <name type="scientific">Heterotrigona itama</name>
    <dbReference type="NCBI Taxonomy" id="395501"/>
    <lineage>
        <taxon>Eukaryota</taxon>
        <taxon>Metazoa</taxon>
        <taxon>Ecdysozoa</taxon>
        <taxon>Arthropoda</taxon>
        <taxon>Hexapoda</taxon>
        <taxon>Insecta</taxon>
        <taxon>Pterygota</taxon>
        <taxon>Neoptera</taxon>
        <taxon>Endopterygota</taxon>
        <taxon>Hymenoptera</taxon>
        <taxon>Apocrita</taxon>
        <taxon>Aculeata</taxon>
        <taxon>Apoidea</taxon>
        <taxon>Anthophila</taxon>
        <taxon>Apidae</taxon>
        <taxon>Heterotrigona</taxon>
    </lineage>
</organism>
<dbReference type="NCBIfam" id="TIGR01473">
    <property type="entry name" value="cyoE_ctaB"/>
    <property type="match status" value="1"/>
</dbReference>
<name>A0A6V7GYG0_9HYME</name>
<evidence type="ECO:0000256" key="2">
    <source>
        <dbReference type="ARBA" id="ARBA00005985"/>
    </source>
</evidence>
<keyword evidence="8 14" id="KW-1133">Transmembrane helix</keyword>
<reference evidence="15" key="1">
    <citation type="submission" date="2020-07" db="EMBL/GenBank/DDBJ databases">
        <authorList>
            <person name="Nazaruddin N."/>
        </authorList>
    </citation>
    <scope>NUCLEOTIDE SEQUENCE</scope>
</reference>
<dbReference type="GO" id="GO:0008495">
    <property type="term" value="F:protoheme IX farnesyltransferase activity"/>
    <property type="evidence" value="ECO:0007669"/>
    <property type="project" value="UniProtKB-EC"/>
</dbReference>
<dbReference type="AlphaFoldDB" id="A0A6V7GYG0"/>
<evidence type="ECO:0000256" key="13">
    <source>
        <dbReference type="ARBA" id="ARBA00047690"/>
    </source>
</evidence>
<feature type="transmembrane region" description="Helical" evidence="14">
    <location>
        <begin position="577"/>
        <end position="596"/>
    </location>
</feature>
<dbReference type="GO" id="GO:0031966">
    <property type="term" value="C:mitochondrial membrane"/>
    <property type="evidence" value="ECO:0007669"/>
    <property type="project" value="UniProtKB-SubCell"/>
</dbReference>
<dbReference type="FunFam" id="1.10.357.140:FF:000004">
    <property type="entry name" value="Protoheme IX farnesyltransferase, mitochondrial"/>
    <property type="match status" value="1"/>
</dbReference>
<dbReference type="InterPro" id="IPR044878">
    <property type="entry name" value="UbiA_sf"/>
</dbReference>
<evidence type="ECO:0000313" key="16">
    <source>
        <dbReference type="Proteomes" id="UP000752696"/>
    </source>
</evidence>
<evidence type="ECO:0000256" key="3">
    <source>
        <dbReference type="ARBA" id="ARBA00012292"/>
    </source>
</evidence>
<feature type="transmembrane region" description="Helical" evidence="14">
    <location>
        <begin position="457"/>
        <end position="474"/>
    </location>
</feature>
<dbReference type="GO" id="GO:0006784">
    <property type="term" value="P:heme A biosynthetic process"/>
    <property type="evidence" value="ECO:0007669"/>
    <property type="project" value="TreeGrafter"/>
</dbReference>
<feature type="transmembrane region" description="Helical" evidence="14">
    <location>
        <begin position="554"/>
        <end position="571"/>
    </location>
</feature>
<dbReference type="PROSITE" id="PS00943">
    <property type="entry name" value="UBIA"/>
    <property type="match status" value="1"/>
</dbReference>
<keyword evidence="9" id="KW-0496">Mitochondrion</keyword>
<keyword evidence="7" id="KW-0809">Transit peptide</keyword>
<dbReference type="InterPro" id="IPR006369">
    <property type="entry name" value="Protohaem_IX_farnesylTrfase"/>
</dbReference>
<dbReference type="PANTHER" id="PTHR43448:SF2">
    <property type="entry name" value="PROTOHEME IX FARNESYLTRANSFERASE, MITOCHONDRIAL"/>
    <property type="match status" value="1"/>
</dbReference>
<comment type="catalytic activity">
    <reaction evidence="13">
        <text>heme b + (2E,6E)-farnesyl diphosphate + H2O = Fe(II)-heme o + diphosphate</text>
        <dbReference type="Rhea" id="RHEA:28070"/>
        <dbReference type="ChEBI" id="CHEBI:15377"/>
        <dbReference type="ChEBI" id="CHEBI:33019"/>
        <dbReference type="ChEBI" id="CHEBI:60344"/>
        <dbReference type="ChEBI" id="CHEBI:60530"/>
        <dbReference type="ChEBI" id="CHEBI:175763"/>
        <dbReference type="EC" id="2.5.1.141"/>
    </reaction>
</comment>
<comment type="caution">
    <text evidence="15">The sequence shown here is derived from an EMBL/GenBank/DDBJ whole genome shotgun (WGS) entry which is preliminary data.</text>
</comment>
<evidence type="ECO:0000256" key="5">
    <source>
        <dbReference type="ARBA" id="ARBA00022679"/>
    </source>
</evidence>
<dbReference type="Gene3D" id="1.10.357.140">
    <property type="entry name" value="UbiA prenyltransferase"/>
    <property type="match status" value="1"/>
</dbReference>
<gene>
    <name evidence="15" type="ORF">MHI_LOCUS184262</name>
</gene>